<comment type="caution">
    <text evidence="2">The sequence shown here is derived from an EMBL/GenBank/DDBJ whole genome shotgun (WGS) entry which is preliminary data.</text>
</comment>
<accession>A0ABR2UDX9</accession>
<sequence>MSRRIPAAAQSKGSYFLQHENKADEPRVPGELDPKSKTWYEDATDSSSETAKMMLFQWIFAILLIAGVWFFYFDEFRAMLGI</sequence>
<organism evidence="2 3">
    <name type="scientific">Seiridium unicorne</name>
    <dbReference type="NCBI Taxonomy" id="138068"/>
    <lineage>
        <taxon>Eukaryota</taxon>
        <taxon>Fungi</taxon>
        <taxon>Dikarya</taxon>
        <taxon>Ascomycota</taxon>
        <taxon>Pezizomycotina</taxon>
        <taxon>Sordariomycetes</taxon>
        <taxon>Xylariomycetidae</taxon>
        <taxon>Amphisphaeriales</taxon>
        <taxon>Sporocadaceae</taxon>
        <taxon>Seiridium</taxon>
    </lineage>
</organism>
<evidence type="ECO:0000313" key="2">
    <source>
        <dbReference type="EMBL" id="KAK9412716.1"/>
    </source>
</evidence>
<evidence type="ECO:0000313" key="3">
    <source>
        <dbReference type="Proteomes" id="UP001408356"/>
    </source>
</evidence>
<dbReference type="Proteomes" id="UP001408356">
    <property type="component" value="Unassembled WGS sequence"/>
</dbReference>
<keyword evidence="1" id="KW-1133">Transmembrane helix</keyword>
<dbReference type="EMBL" id="JARVKF010000450">
    <property type="protein sequence ID" value="KAK9412716.1"/>
    <property type="molecule type" value="Genomic_DNA"/>
</dbReference>
<evidence type="ECO:0000256" key="1">
    <source>
        <dbReference type="SAM" id="Phobius"/>
    </source>
</evidence>
<gene>
    <name evidence="2" type="ORF">SUNI508_12416</name>
</gene>
<reference evidence="2 3" key="1">
    <citation type="journal article" date="2024" name="J. Plant Pathol.">
        <title>Sequence and assembly of the genome of Seiridium unicorne, isolate CBS 538.82, causal agent of cypress canker disease.</title>
        <authorList>
            <person name="Scali E."/>
            <person name="Rocca G.D."/>
            <person name="Danti R."/>
            <person name="Garbelotto M."/>
            <person name="Barberini S."/>
            <person name="Baroncelli R."/>
            <person name="Emiliani G."/>
        </authorList>
    </citation>
    <scope>NUCLEOTIDE SEQUENCE [LARGE SCALE GENOMIC DNA]</scope>
    <source>
        <strain evidence="2 3">BM-138-508</strain>
    </source>
</reference>
<keyword evidence="3" id="KW-1185">Reference proteome</keyword>
<keyword evidence="1" id="KW-0812">Transmembrane</keyword>
<name>A0ABR2UDX9_9PEZI</name>
<keyword evidence="1" id="KW-0472">Membrane</keyword>
<protein>
    <submittedName>
        <fullName evidence="2">Uncharacterized protein</fullName>
    </submittedName>
</protein>
<proteinExistence type="predicted"/>
<feature type="transmembrane region" description="Helical" evidence="1">
    <location>
        <begin position="55"/>
        <end position="73"/>
    </location>
</feature>